<dbReference type="InterPro" id="IPR013783">
    <property type="entry name" value="Ig-like_fold"/>
</dbReference>
<reference evidence="3" key="1">
    <citation type="submission" date="2019-02" db="EMBL/GenBank/DDBJ databases">
        <title>Isolation and identification of novel species under the genus Muribaculum.</title>
        <authorList>
            <person name="Miyake S."/>
            <person name="Ding Y."/>
            <person name="Low A."/>
            <person name="Soh M."/>
            <person name="Seedorf H."/>
        </authorList>
    </citation>
    <scope>NUCLEOTIDE SEQUENCE [LARGE SCALE GENOMIC DNA]</scope>
    <source>
        <strain evidence="3">H5</strain>
    </source>
</reference>
<dbReference type="Gene3D" id="3.40.50.1820">
    <property type="entry name" value="alpha/beta hydrolase"/>
    <property type="match status" value="1"/>
</dbReference>
<dbReference type="Pfam" id="PF00756">
    <property type="entry name" value="Esterase"/>
    <property type="match status" value="1"/>
</dbReference>
<dbReference type="Gene3D" id="2.60.40.10">
    <property type="entry name" value="Immunoglobulins"/>
    <property type="match status" value="1"/>
</dbReference>
<dbReference type="InterPro" id="IPR029058">
    <property type="entry name" value="AB_hydrolase_fold"/>
</dbReference>
<dbReference type="SUPFAM" id="SSF53474">
    <property type="entry name" value="alpha/beta-Hydrolases"/>
    <property type="match status" value="1"/>
</dbReference>
<dbReference type="PANTHER" id="PTHR48098:SF1">
    <property type="entry name" value="DIACYLGLYCEROL ACYLTRANSFERASE_MYCOLYLTRANSFERASE AG85A"/>
    <property type="match status" value="1"/>
</dbReference>
<dbReference type="SUPFAM" id="SSF81296">
    <property type="entry name" value="E set domains"/>
    <property type="match status" value="1"/>
</dbReference>
<feature type="signal peptide" evidence="1">
    <location>
        <begin position="1"/>
        <end position="22"/>
    </location>
</feature>
<dbReference type="InterPro" id="IPR050583">
    <property type="entry name" value="Mycobacterial_A85_antigen"/>
</dbReference>
<keyword evidence="1" id="KW-0732">Signal</keyword>
<dbReference type="RefSeq" id="WP_123615238.1">
    <property type="nucleotide sequence ID" value="NZ_CAXHQF010000017.1"/>
</dbReference>
<feature type="chain" id="PRO_5020856080" evidence="1">
    <location>
        <begin position="23"/>
        <end position="390"/>
    </location>
</feature>
<evidence type="ECO:0000313" key="2">
    <source>
        <dbReference type="EMBL" id="QCD43368.1"/>
    </source>
</evidence>
<dbReference type="Proteomes" id="UP000297149">
    <property type="component" value="Chromosome"/>
</dbReference>
<sequence length="390" mass="44138">MKTIISAFLLFVSGISAVPAYGVDSESFVAQTNIPQASYPRVDSRNRAHFRIHAPEANDVKVDICGHKYDMKRGEDGHWTVVTSPLVVGFHYYFIVVDGVSVIDPSSEAFYGCGRMAGGIEIPEDTAVSAYYTFDRNIPHGQVRECRYYSEIENSDRRCFVYTPAEYETEPSRRYPVLYLQHGMGEDERGWHQQGKMANILDNQIASGKCVPMIVVMDYGNCGYIFGARPGETRDEFGASFTPIMLNELIPFVEKTFRTLTDRDNRAMAGLSWGGHETFQTTLRNLDKFSHIGAFSGALFFLSDGLENAYDGIFNDAEKFNSRVHTFFLGMGTEENFGSDKISEALTEAGIKHTYYSSEGTHHEWLTWRRCLNEFLPLIFKQKDDVAYEN</sequence>
<dbReference type="PANTHER" id="PTHR48098">
    <property type="entry name" value="ENTEROCHELIN ESTERASE-RELATED"/>
    <property type="match status" value="1"/>
</dbReference>
<proteinExistence type="predicted"/>
<accession>A0A4V1D3K9</accession>
<evidence type="ECO:0000256" key="1">
    <source>
        <dbReference type="SAM" id="SignalP"/>
    </source>
</evidence>
<dbReference type="GO" id="GO:0016747">
    <property type="term" value="F:acyltransferase activity, transferring groups other than amino-acyl groups"/>
    <property type="evidence" value="ECO:0007669"/>
    <property type="project" value="TreeGrafter"/>
</dbReference>
<dbReference type="AlphaFoldDB" id="A0A4V1D3K9"/>
<dbReference type="EMBL" id="CP039396">
    <property type="protein sequence ID" value="QCD43368.1"/>
    <property type="molecule type" value="Genomic_DNA"/>
</dbReference>
<protein>
    <submittedName>
        <fullName evidence="2">Esterase</fullName>
    </submittedName>
</protein>
<name>A0A4V1D3K9_9BACT</name>
<dbReference type="KEGG" id="ddb:E7747_14470"/>
<gene>
    <name evidence="2" type="ORF">E7747_14470</name>
</gene>
<keyword evidence="3" id="KW-1185">Reference proteome</keyword>
<dbReference type="CDD" id="cd02858">
    <property type="entry name" value="E_set_Esterase_N"/>
    <property type="match status" value="1"/>
</dbReference>
<organism evidence="2 3">
    <name type="scientific">Duncaniella dubosii</name>
    <dbReference type="NCBI Taxonomy" id="2518971"/>
    <lineage>
        <taxon>Bacteria</taxon>
        <taxon>Pseudomonadati</taxon>
        <taxon>Bacteroidota</taxon>
        <taxon>Bacteroidia</taxon>
        <taxon>Bacteroidales</taxon>
        <taxon>Muribaculaceae</taxon>
        <taxon>Duncaniella</taxon>
    </lineage>
</organism>
<dbReference type="InterPro" id="IPR014756">
    <property type="entry name" value="Ig_E-set"/>
</dbReference>
<evidence type="ECO:0000313" key="3">
    <source>
        <dbReference type="Proteomes" id="UP000297149"/>
    </source>
</evidence>
<dbReference type="InterPro" id="IPR000801">
    <property type="entry name" value="Esterase-like"/>
</dbReference>